<dbReference type="GeneID" id="98152834"/>
<dbReference type="EMBL" id="JBFXLR010000008">
    <property type="protein sequence ID" value="KAL2856331.1"/>
    <property type="molecule type" value="Genomic_DNA"/>
</dbReference>
<organism evidence="2 3">
    <name type="scientific">Aspergillus pseudodeflectus</name>
    <dbReference type="NCBI Taxonomy" id="176178"/>
    <lineage>
        <taxon>Eukaryota</taxon>
        <taxon>Fungi</taxon>
        <taxon>Dikarya</taxon>
        <taxon>Ascomycota</taxon>
        <taxon>Pezizomycotina</taxon>
        <taxon>Eurotiomycetes</taxon>
        <taxon>Eurotiomycetidae</taxon>
        <taxon>Eurotiales</taxon>
        <taxon>Aspergillaceae</taxon>
        <taxon>Aspergillus</taxon>
        <taxon>Aspergillus subgen. Nidulantes</taxon>
    </lineage>
</organism>
<gene>
    <name evidence="2" type="ORF">BJX68DRAFT_207443</name>
</gene>
<evidence type="ECO:0000313" key="2">
    <source>
        <dbReference type="EMBL" id="KAL2856331.1"/>
    </source>
</evidence>
<accession>A0ABR4KVS3</accession>
<name>A0ABR4KVS3_9EURO</name>
<protein>
    <recommendedName>
        <fullName evidence="4">Secreted protein</fullName>
    </recommendedName>
</protein>
<evidence type="ECO:0008006" key="4">
    <source>
        <dbReference type="Google" id="ProtNLM"/>
    </source>
</evidence>
<dbReference type="Proteomes" id="UP001610444">
    <property type="component" value="Unassembled WGS sequence"/>
</dbReference>
<proteinExistence type="predicted"/>
<keyword evidence="1" id="KW-0732">Signal</keyword>
<comment type="caution">
    <text evidence="2">The sequence shown here is derived from an EMBL/GenBank/DDBJ whole genome shotgun (WGS) entry which is preliminary data.</text>
</comment>
<evidence type="ECO:0000313" key="3">
    <source>
        <dbReference type="Proteomes" id="UP001610444"/>
    </source>
</evidence>
<keyword evidence="3" id="KW-1185">Reference proteome</keyword>
<feature type="signal peptide" evidence="1">
    <location>
        <begin position="1"/>
        <end position="15"/>
    </location>
</feature>
<sequence length="95" mass="10858">MFLIHLVLIISSFVCEHTRERLCHFHWRHVACPVFSRSLLRTPGSFLLVPMYSAWHIVTAEPVNCQAWSETESTDPPAGHPCYGVACRHALNQRS</sequence>
<evidence type="ECO:0000256" key="1">
    <source>
        <dbReference type="SAM" id="SignalP"/>
    </source>
</evidence>
<dbReference type="RefSeq" id="XP_070902489.1">
    <property type="nucleotide sequence ID" value="XM_071037670.1"/>
</dbReference>
<reference evidence="2 3" key="1">
    <citation type="submission" date="2024-07" db="EMBL/GenBank/DDBJ databases">
        <title>Section-level genome sequencing and comparative genomics of Aspergillus sections Usti and Cavernicolus.</title>
        <authorList>
            <consortium name="Lawrence Berkeley National Laboratory"/>
            <person name="Nybo J.L."/>
            <person name="Vesth T.C."/>
            <person name="Theobald S."/>
            <person name="Frisvad J.C."/>
            <person name="Larsen T.O."/>
            <person name="Kjaerboelling I."/>
            <person name="Rothschild-Mancinelli K."/>
            <person name="Lyhne E.K."/>
            <person name="Kogle M.E."/>
            <person name="Barry K."/>
            <person name="Clum A."/>
            <person name="Na H."/>
            <person name="Ledsgaard L."/>
            <person name="Lin J."/>
            <person name="Lipzen A."/>
            <person name="Kuo A."/>
            <person name="Riley R."/>
            <person name="Mondo S."/>
            <person name="LaButti K."/>
            <person name="Haridas S."/>
            <person name="Pangalinan J."/>
            <person name="Salamov A.A."/>
            <person name="Simmons B.A."/>
            <person name="Magnuson J.K."/>
            <person name="Chen J."/>
            <person name="Drula E."/>
            <person name="Henrissat B."/>
            <person name="Wiebenga A."/>
            <person name="Lubbers R.J."/>
            <person name="Gomes A.C."/>
            <person name="Macurrencykelacurrency M.R."/>
            <person name="Stajich J."/>
            <person name="Grigoriev I.V."/>
            <person name="Mortensen U.H."/>
            <person name="De vries R.P."/>
            <person name="Baker S.E."/>
            <person name="Andersen M.R."/>
        </authorList>
    </citation>
    <scope>NUCLEOTIDE SEQUENCE [LARGE SCALE GENOMIC DNA]</scope>
    <source>
        <strain evidence="2 3">CBS 756.74</strain>
    </source>
</reference>
<feature type="chain" id="PRO_5045910203" description="Secreted protein" evidence="1">
    <location>
        <begin position="16"/>
        <end position="95"/>
    </location>
</feature>